<gene>
    <name evidence="16" type="primary">trg</name>
    <name evidence="16" type="ordered locus">PAJ_0806</name>
</gene>
<keyword evidence="8 13" id="KW-0472">Membrane</keyword>
<evidence type="ECO:0000256" key="11">
    <source>
        <dbReference type="PROSITE-ProRule" id="PRU00284"/>
    </source>
</evidence>
<keyword evidence="4" id="KW-0145">Chemotaxis</keyword>
<keyword evidence="12" id="KW-0175">Coiled coil</keyword>
<evidence type="ECO:0000256" key="7">
    <source>
        <dbReference type="ARBA" id="ARBA00022989"/>
    </source>
</evidence>
<dbReference type="Gene3D" id="1.10.287.950">
    <property type="entry name" value="Methyl-accepting chemotaxis protein"/>
    <property type="match status" value="1"/>
</dbReference>
<dbReference type="InterPro" id="IPR051310">
    <property type="entry name" value="MCP_chemotaxis"/>
</dbReference>
<dbReference type="GO" id="GO:0004888">
    <property type="term" value="F:transmembrane signaling receptor activity"/>
    <property type="evidence" value="ECO:0007669"/>
    <property type="project" value="InterPro"/>
</dbReference>
<dbReference type="InterPro" id="IPR004091">
    <property type="entry name" value="Chemotax_Me-accpt_rcpt_Me-site"/>
</dbReference>
<comment type="similarity">
    <text evidence="10">Belongs to the methyl-accepting chemotaxis (MCP) protein family.</text>
</comment>
<evidence type="ECO:0000313" key="16">
    <source>
        <dbReference type="EMBL" id="BAK10886.1"/>
    </source>
</evidence>
<dbReference type="PATRIC" id="fig|932677.3.peg.923"/>
<feature type="domain" description="Methyl-accepting transducer" evidence="14">
    <location>
        <begin position="296"/>
        <end position="525"/>
    </location>
</feature>
<evidence type="ECO:0000256" key="13">
    <source>
        <dbReference type="SAM" id="Phobius"/>
    </source>
</evidence>
<dbReference type="PROSITE" id="PS50111">
    <property type="entry name" value="CHEMOTAXIS_TRANSDUC_2"/>
    <property type="match status" value="1"/>
</dbReference>
<dbReference type="EMBL" id="AP012032">
    <property type="protein sequence ID" value="BAK10886.1"/>
    <property type="molecule type" value="Genomic_DNA"/>
</dbReference>
<feature type="transmembrane region" description="Helical" evidence="13">
    <location>
        <begin position="32"/>
        <end position="59"/>
    </location>
</feature>
<dbReference type="AlphaFoldDB" id="A0A0H3KV00"/>
<keyword evidence="5" id="KW-0997">Cell inner membrane</keyword>
<comment type="subcellular location">
    <subcellularLocation>
        <location evidence="1">Cell inner membrane</location>
        <topology evidence="1">Multi-pass membrane protein</topology>
    </subcellularLocation>
</comment>
<feature type="transmembrane region" description="Helical" evidence="13">
    <location>
        <begin position="216"/>
        <end position="237"/>
    </location>
</feature>
<dbReference type="CDD" id="cd11386">
    <property type="entry name" value="MCP_signal"/>
    <property type="match status" value="1"/>
</dbReference>
<evidence type="ECO:0000256" key="3">
    <source>
        <dbReference type="ARBA" id="ARBA00022481"/>
    </source>
</evidence>
<evidence type="ECO:0000259" key="15">
    <source>
        <dbReference type="PROSITE" id="PS50885"/>
    </source>
</evidence>
<evidence type="ECO:0000256" key="2">
    <source>
        <dbReference type="ARBA" id="ARBA00022475"/>
    </source>
</evidence>
<dbReference type="PRINTS" id="PR00260">
    <property type="entry name" value="CHEMTRNSDUCR"/>
</dbReference>
<dbReference type="PROSITE" id="PS00538">
    <property type="entry name" value="CHEMOTAXIS_TRANSDUC_1"/>
    <property type="match status" value="1"/>
</dbReference>
<dbReference type="InterPro" id="IPR035440">
    <property type="entry name" value="4HB_MCP_dom_sf"/>
</dbReference>
<reference evidence="17" key="1">
    <citation type="journal article" date="2012" name="Appl. Microbiol. Biotechnol.">
        <title>The complete genome sequence of Pantoea ananatis AJ13355, an organism with great biotechnological potential.</title>
        <authorList>
            <person name="Hara Y."/>
            <person name="Kadotani N."/>
            <person name="Izui H."/>
            <person name="Katashkina J.I."/>
            <person name="Kuvaeva T.M."/>
            <person name="Andreeva I.G."/>
            <person name="Golubeva L.I."/>
            <person name="Malko D.B."/>
            <person name="Makeev V.J."/>
            <person name="Mashko S.V."/>
            <person name="Kozlov Y.I."/>
        </authorList>
    </citation>
    <scope>NUCLEOTIDE SEQUENCE [LARGE SCALE GENOMIC DNA]</scope>
    <source>
        <strain evidence="17">AJ13355</strain>
    </source>
</reference>
<dbReference type="GO" id="GO:0007165">
    <property type="term" value="P:signal transduction"/>
    <property type="evidence" value="ECO:0007669"/>
    <property type="project" value="UniProtKB-KW"/>
</dbReference>
<evidence type="ECO:0000256" key="8">
    <source>
        <dbReference type="ARBA" id="ARBA00023136"/>
    </source>
</evidence>
<dbReference type="OrthoDB" id="2489132at2"/>
<dbReference type="PANTHER" id="PTHR43531:SF5">
    <property type="entry name" value="METHYL-ACCEPTING CHEMOTAXIS PROTEIN III"/>
    <property type="match status" value="1"/>
</dbReference>
<dbReference type="Proteomes" id="UP000006690">
    <property type="component" value="Chromosome"/>
</dbReference>
<dbReference type="FunFam" id="1.10.287.950:FF:000001">
    <property type="entry name" value="Methyl-accepting chemotaxis sensory transducer"/>
    <property type="match status" value="1"/>
</dbReference>
<dbReference type="HOGENOM" id="CLU_000445_107_16_6"/>
<sequence length="576" mass="61633">MTINSSSHKERTKMHITANDNVKLSLWHNLKLVPLFSLVFGCILLLFVSGIGLSAWFLAQSKHSLDDSTDEIAVRQGLLDSSTHMRSARLQIIQAGAAARIADTDNYKAHLLATDVSLKKAEKGLNIYLHRAVKSPEGADIDTQLQARFSDYLRKGLLPMIDAAKQGSFEEIIADETEADRLDKAYKDVLMKAIDMRNQRSQAIKQDAVDQVNTGYITMLAAFVASVTIVLLAFVLLKKVIITPLRQSLSRIDLIAHGDLTLPPDVCGRNEPGLLLSRLQLMQSSLSSTVGTVRDGAIAILQSAGEISSGNTDLSSRTEQQAASLEQTAASMEQLTATVKQNADNAHHACQLASDASDKAHTGGNIVNRVVKTMDDISGSSKKIAEITSVINSIAFQTNILALNAAVEAARAGEQGRGFAVVASEVRSLAQRSAQAAKEIEGLISASVGLINGGTTLVSNAGSTMMETVEAFRRVNDIISEIAAASDEQSRGIQQVSLAVTEMDDVTQQNASLVEQASAAAASLEEQADKLTQAVSVFKLESPPLKHANAILPATLKAAVAPIIPPERGHENWEAF</sequence>
<evidence type="ECO:0000259" key="14">
    <source>
        <dbReference type="PROSITE" id="PS50111"/>
    </source>
</evidence>
<keyword evidence="7 13" id="KW-1133">Transmembrane helix</keyword>
<evidence type="ECO:0000313" key="17">
    <source>
        <dbReference type="Proteomes" id="UP000006690"/>
    </source>
</evidence>
<dbReference type="SUPFAM" id="SSF58104">
    <property type="entry name" value="Methyl-accepting chemotaxis protein (MCP) signaling domain"/>
    <property type="match status" value="1"/>
</dbReference>
<evidence type="ECO:0000256" key="6">
    <source>
        <dbReference type="ARBA" id="ARBA00022692"/>
    </source>
</evidence>
<name>A0A0H3KV00_PANAA</name>
<keyword evidence="2" id="KW-1003">Cell membrane</keyword>
<dbReference type="Pfam" id="PF00015">
    <property type="entry name" value="MCPsignal"/>
    <property type="match status" value="1"/>
</dbReference>
<dbReference type="SUPFAM" id="SSF47170">
    <property type="entry name" value="Aspartate receptor, ligand-binding domain"/>
    <property type="match status" value="1"/>
</dbReference>
<dbReference type="InterPro" id="IPR003122">
    <property type="entry name" value="Tar_rcpt_lig-bd"/>
</dbReference>
<evidence type="ECO:0000256" key="4">
    <source>
        <dbReference type="ARBA" id="ARBA00022500"/>
    </source>
</evidence>
<proteinExistence type="inferred from homology"/>
<dbReference type="eggNOG" id="COG0840">
    <property type="taxonomic scope" value="Bacteria"/>
</dbReference>
<evidence type="ECO:0000256" key="9">
    <source>
        <dbReference type="ARBA" id="ARBA00023224"/>
    </source>
</evidence>
<dbReference type="Gene3D" id="1.20.120.30">
    <property type="entry name" value="Aspartate receptor, ligand-binding domain"/>
    <property type="match status" value="1"/>
</dbReference>
<evidence type="ECO:0000256" key="10">
    <source>
        <dbReference type="ARBA" id="ARBA00029447"/>
    </source>
</evidence>
<dbReference type="PANTHER" id="PTHR43531">
    <property type="entry name" value="PROTEIN ICFG"/>
    <property type="match status" value="1"/>
</dbReference>
<feature type="coiled-coil region" evidence="12">
    <location>
        <begin position="514"/>
        <end position="541"/>
    </location>
</feature>
<evidence type="ECO:0000256" key="1">
    <source>
        <dbReference type="ARBA" id="ARBA00004429"/>
    </source>
</evidence>
<dbReference type="InterPro" id="IPR003660">
    <property type="entry name" value="HAMP_dom"/>
</dbReference>
<dbReference type="Pfam" id="PF02203">
    <property type="entry name" value="TarH"/>
    <property type="match status" value="1"/>
</dbReference>
<dbReference type="PROSITE" id="PS50885">
    <property type="entry name" value="HAMP"/>
    <property type="match status" value="1"/>
</dbReference>
<keyword evidence="3" id="KW-0488">Methylation</keyword>
<dbReference type="InterPro" id="IPR004089">
    <property type="entry name" value="MCPsignal_dom"/>
</dbReference>
<keyword evidence="6 13" id="KW-0812">Transmembrane</keyword>
<dbReference type="SMART" id="SM00283">
    <property type="entry name" value="MA"/>
    <property type="match status" value="1"/>
</dbReference>
<organism evidence="16 17">
    <name type="scientific">Pantoea ananatis (strain AJ13355)</name>
    <dbReference type="NCBI Taxonomy" id="932677"/>
    <lineage>
        <taxon>Bacteria</taxon>
        <taxon>Pseudomonadati</taxon>
        <taxon>Pseudomonadota</taxon>
        <taxon>Gammaproteobacteria</taxon>
        <taxon>Enterobacterales</taxon>
        <taxon>Erwiniaceae</taxon>
        <taxon>Pantoea</taxon>
    </lineage>
</organism>
<accession>A0A0H3KV00</accession>
<dbReference type="GO" id="GO:0005886">
    <property type="term" value="C:plasma membrane"/>
    <property type="evidence" value="ECO:0007669"/>
    <property type="project" value="UniProtKB-SubCell"/>
</dbReference>
<keyword evidence="9 11" id="KW-0807">Transducer</keyword>
<feature type="domain" description="HAMP" evidence="15">
    <location>
        <begin position="239"/>
        <end position="291"/>
    </location>
</feature>
<dbReference type="InterPro" id="IPR004090">
    <property type="entry name" value="Chemotax_Me-accpt_rcpt"/>
</dbReference>
<dbReference type="GO" id="GO:0006935">
    <property type="term" value="P:chemotaxis"/>
    <property type="evidence" value="ECO:0007669"/>
    <property type="project" value="UniProtKB-KW"/>
</dbReference>
<evidence type="ECO:0000256" key="12">
    <source>
        <dbReference type="SAM" id="Coils"/>
    </source>
</evidence>
<dbReference type="KEGG" id="paj:PAJ_0806"/>
<evidence type="ECO:0000256" key="5">
    <source>
        <dbReference type="ARBA" id="ARBA00022519"/>
    </source>
</evidence>
<protein>
    <submittedName>
        <fullName evidence="16">Methyl-accepting chemotaxis protein III Trg</fullName>
    </submittedName>
</protein>